<dbReference type="PROSITE" id="PS50262">
    <property type="entry name" value="G_PROTEIN_RECEP_F1_2"/>
    <property type="match status" value="1"/>
</dbReference>
<feature type="transmembrane region" description="Helical" evidence="5">
    <location>
        <begin position="247"/>
        <end position="267"/>
    </location>
</feature>
<comment type="subcellular location">
    <subcellularLocation>
        <location evidence="1">Membrane</location>
        <topology evidence="1">Multi-pass membrane protein</topology>
    </subcellularLocation>
</comment>
<proteinExistence type="predicted"/>
<dbReference type="GO" id="GO:0007189">
    <property type="term" value="P:adenylate cyclase-activating G protein-coupled receptor signaling pathway"/>
    <property type="evidence" value="ECO:0007669"/>
    <property type="project" value="TreeGrafter"/>
</dbReference>
<gene>
    <name evidence="8" type="ORF">F8M41_024494</name>
</gene>
<organism evidence="8 9">
    <name type="scientific">Gigaspora margarita</name>
    <dbReference type="NCBI Taxonomy" id="4874"/>
    <lineage>
        <taxon>Eukaryota</taxon>
        <taxon>Fungi</taxon>
        <taxon>Fungi incertae sedis</taxon>
        <taxon>Mucoromycota</taxon>
        <taxon>Glomeromycotina</taxon>
        <taxon>Glomeromycetes</taxon>
        <taxon>Diversisporales</taxon>
        <taxon>Gigasporaceae</taxon>
        <taxon>Gigaspora</taxon>
    </lineage>
</organism>
<dbReference type="GO" id="GO:0005886">
    <property type="term" value="C:plasma membrane"/>
    <property type="evidence" value="ECO:0007669"/>
    <property type="project" value="TreeGrafter"/>
</dbReference>
<evidence type="ECO:0000256" key="1">
    <source>
        <dbReference type="ARBA" id="ARBA00004141"/>
    </source>
</evidence>
<dbReference type="Proteomes" id="UP000439903">
    <property type="component" value="Unassembled WGS sequence"/>
</dbReference>
<feature type="transmembrane region" description="Helical" evidence="5">
    <location>
        <begin position="190"/>
        <end position="213"/>
    </location>
</feature>
<sequence>MLSSKYFLKLILLNLIFESFVGAECPPPDLYKEDPVGFLSVVIAGHVSIFFATVSIIYMFSKIYQKWTYKQKSLSMSLRVPFYLGVLDLVFITFQALDYTYVAIHHETFPIQTCRVVAALAIAFTIFYRLVIAGFSIMTYIRVCRKKFCDTGKYDWKLFLPSIILALALSLCALKTYSSARYWCAAVPNTLTIPLFSFIVTLLVLFICLFCYIQTIREIRANKKQQLRHFGSQDTSRYSLNDIEIKVSIKVLGYILVCIIQWIPTVIYDLYQYFGNVHPWVYCMVAISINMGPIGNMIFFIINEEGRRYDKSSNSSSAYDHVKGGNADSNNNTITISIENKSLEIDFNHFNIT</sequence>
<dbReference type="EMBL" id="WTPW01000836">
    <property type="protein sequence ID" value="KAF0475959.1"/>
    <property type="molecule type" value="Genomic_DNA"/>
</dbReference>
<evidence type="ECO:0000256" key="2">
    <source>
        <dbReference type="ARBA" id="ARBA00022692"/>
    </source>
</evidence>
<name>A0A8H3XK69_GIGMA</name>
<evidence type="ECO:0000256" key="6">
    <source>
        <dbReference type="SAM" id="SignalP"/>
    </source>
</evidence>
<feature type="transmembrane region" description="Helical" evidence="5">
    <location>
        <begin position="82"/>
        <end position="104"/>
    </location>
</feature>
<keyword evidence="2 5" id="KW-0812">Transmembrane</keyword>
<accession>A0A8H3XK69</accession>
<feature type="transmembrane region" description="Helical" evidence="5">
    <location>
        <begin position="116"/>
        <end position="137"/>
    </location>
</feature>
<keyword evidence="9" id="KW-1185">Reference proteome</keyword>
<feature type="transmembrane region" description="Helical" evidence="5">
    <location>
        <begin position="279"/>
        <end position="302"/>
    </location>
</feature>
<dbReference type="GO" id="GO:0004930">
    <property type="term" value="F:G protein-coupled receptor activity"/>
    <property type="evidence" value="ECO:0007669"/>
    <property type="project" value="TreeGrafter"/>
</dbReference>
<reference evidence="8 9" key="1">
    <citation type="journal article" date="2019" name="Environ. Microbiol.">
        <title>At the nexus of three kingdoms: the genome of the mycorrhizal fungus Gigaspora margarita provides insights into plant, endobacterial and fungal interactions.</title>
        <authorList>
            <person name="Venice F."/>
            <person name="Ghignone S."/>
            <person name="Salvioli di Fossalunga A."/>
            <person name="Amselem J."/>
            <person name="Novero M."/>
            <person name="Xianan X."/>
            <person name="Sedzielewska Toro K."/>
            <person name="Morin E."/>
            <person name="Lipzen A."/>
            <person name="Grigoriev I.V."/>
            <person name="Henrissat B."/>
            <person name="Martin F.M."/>
            <person name="Bonfante P."/>
        </authorList>
    </citation>
    <scope>NUCLEOTIDE SEQUENCE [LARGE SCALE GENOMIC DNA]</scope>
    <source>
        <strain evidence="8 9">BEG34</strain>
    </source>
</reference>
<evidence type="ECO:0000256" key="3">
    <source>
        <dbReference type="ARBA" id="ARBA00022989"/>
    </source>
</evidence>
<dbReference type="PANTHER" id="PTHR23112:SF0">
    <property type="entry name" value="TRANSMEMBRANE PROTEIN 116"/>
    <property type="match status" value="1"/>
</dbReference>
<dbReference type="SUPFAM" id="SSF81321">
    <property type="entry name" value="Family A G protein-coupled receptor-like"/>
    <property type="match status" value="1"/>
</dbReference>
<dbReference type="PANTHER" id="PTHR23112">
    <property type="entry name" value="G PROTEIN-COUPLED RECEPTOR 157-RELATED"/>
    <property type="match status" value="1"/>
</dbReference>
<evidence type="ECO:0000259" key="7">
    <source>
        <dbReference type="PROSITE" id="PS50262"/>
    </source>
</evidence>
<feature type="chain" id="PRO_5034395729" description="G-protein coupled receptors family 1 profile domain-containing protein" evidence="6">
    <location>
        <begin position="24"/>
        <end position="353"/>
    </location>
</feature>
<feature type="transmembrane region" description="Helical" evidence="5">
    <location>
        <begin position="158"/>
        <end position="178"/>
    </location>
</feature>
<keyword evidence="6" id="KW-0732">Signal</keyword>
<feature type="domain" description="G-protein coupled receptors family 1 profile" evidence="7">
    <location>
        <begin position="52"/>
        <end position="300"/>
    </location>
</feature>
<evidence type="ECO:0000313" key="9">
    <source>
        <dbReference type="Proteomes" id="UP000439903"/>
    </source>
</evidence>
<feature type="transmembrane region" description="Helical" evidence="5">
    <location>
        <begin position="38"/>
        <end position="61"/>
    </location>
</feature>
<dbReference type="InterPro" id="IPR017452">
    <property type="entry name" value="GPCR_Rhodpsn_7TM"/>
</dbReference>
<keyword evidence="3 5" id="KW-1133">Transmembrane helix</keyword>
<protein>
    <recommendedName>
        <fullName evidence="7">G-protein coupled receptors family 1 profile domain-containing protein</fullName>
    </recommendedName>
</protein>
<dbReference type="AlphaFoldDB" id="A0A8H3XK69"/>
<keyword evidence="4 5" id="KW-0472">Membrane</keyword>
<evidence type="ECO:0000313" key="8">
    <source>
        <dbReference type="EMBL" id="KAF0475959.1"/>
    </source>
</evidence>
<dbReference type="OrthoDB" id="2376869at2759"/>
<feature type="signal peptide" evidence="6">
    <location>
        <begin position="1"/>
        <end position="23"/>
    </location>
</feature>
<evidence type="ECO:0000256" key="4">
    <source>
        <dbReference type="ARBA" id="ARBA00023136"/>
    </source>
</evidence>
<comment type="caution">
    <text evidence="8">The sequence shown here is derived from an EMBL/GenBank/DDBJ whole genome shotgun (WGS) entry which is preliminary data.</text>
</comment>
<evidence type="ECO:0000256" key="5">
    <source>
        <dbReference type="SAM" id="Phobius"/>
    </source>
</evidence>
<dbReference type="Gene3D" id="1.20.1070.10">
    <property type="entry name" value="Rhodopsin 7-helix transmembrane proteins"/>
    <property type="match status" value="1"/>
</dbReference>